<gene>
    <name evidence="3" type="ORF">J421_0910</name>
</gene>
<feature type="chain" id="PRO_5004794824" description="Lipoprotein" evidence="2">
    <location>
        <begin position="25"/>
        <end position="208"/>
    </location>
</feature>
<proteinExistence type="predicted"/>
<feature type="signal peptide" evidence="2">
    <location>
        <begin position="1"/>
        <end position="24"/>
    </location>
</feature>
<evidence type="ECO:0000256" key="1">
    <source>
        <dbReference type="SAM" id="MobiDB-lite"/>
    </source>
</evidence>
<keyword evidence="4" id="KW-1185">Reference proteome</keyword>
<dbReference type="InParanoid" id="W0RDC8"/>
<evidence type="ECO:0000313" key="3">
    <source>
        <dbReference type="EMBL" id="AHG88447.1"/>
    </source>
</evidence>
<dbReference type="AlphaFoldDB" id="W0RDC8"/>
<feature type="region of interest" description="Disordered" evidence="1">
    <location>
        <begin position="25"/>
        <end position="45"/>
    </location>
</feature>
<organism evidence="3 4">
    <name type="scientific">Gemmatirosa kalamazoonensis</name>
    <dbReference type="NCBI Taxonomy" id="861299"/>
    <lineage>
        <taxon>Bacteria</taxon>
        <taxon>Pseudomonadati</taxon>
        <taxon>Gemmatimonadota</taxon>
        <taxon>Gemmatimonadia</taxon>
        <taxon>Gemmatimonadales</taxon>
        <taxon>Gemmatimonadaceae</taxon>
        <taxon>Gemmatirosa</taxon>
    </lineage>
</organism>
<keyword evidence="2" id="KW-0732">Signal</keyword>
<accession>W0RDC8</accession>
<protein>
    <recommendedName>
        <fullName evidence="5">Lipoprotein</fullName>
    </recommendedName>
</protein>
<reference evidence="3 4" key="1">
    <citation type="journal article" date="2014" name="Genome Announc.">
        <title>Genome Sequence and Methylome of Soil Bacterium Gemmatirosa kalamazoonensis KBS708T, a Member of the Rarely Cultivated Gemmatimonadetes Phylum.</title>
        <authorList>
            <person name="Debruyn J.M."/>
            <person name="Radosevich M."/>
            <person name="Wommack K.E."/>
            <person name="Polson S.W."/>
            <person name="Hauser L.J."/>
            <person name="Fawaz M.N."/>
            <person name="Korlach J."/>
            <person name="Tsai Y.C."/>
        </authorList>
    </citation>
    <scope>NUCLEOTIDE SEQUENCE [LARGE SCALE GENOMIC DNA]</scope>
    <source>
        <strain evidence="3 4">KBS708</strain>
    </source>
</reference>
<name>W0RDC8_9BACT</name>
<evidence type="ECO:0008006" key="5">
    <source>
        <dbReference type="Google" id="ProtNLM"/>
    </source>
</evidence>
<dbReference type="EMBL" id="CP007128">
    <property type="protein sequence ID" value="AHG88447.1"/>
    <property type="molecule type" value="Genomic_DNA"/>
</dbReference>
<dbReference type="KEGG" id="gba:J421_0910"/>
<dbReference type="RefSeq" id="WP_148306151.1">
    <property type="nucleotide sequence ID" value="NZ_CP007128.1"/>
</dbReference>
<sequence>MRSSSIVLSSAAMLCAACASSSRAPSSAPAASPSPTPANGPTVGAPEIARTVNLETRDGRLLVAGVEIHQSTDTFRGSEVGAPAAKLWATLPAVYDQLGLPINGVDAEKRAVAAVNLRARVQLNKVRLSRYVDCGGAGSIGGRAADSYTVTFNVATQVVPLSDDRATVATLVQAFGQPSSNSGQPVHCTSTGNLEAQVAQLAAAHVAP</sequence>
<evidence type="ECO:0000256" key="2">
    <source>
        <dbReference type="SAM" id="SignalP"/>
    </source>
</evidence>
<evidence type="ECO:0000313" key="4">
    <source>
        <dbReference type="Proteomes" id="UP000019151"/>
    </source>
</evidence>
<dbReference type="Proteomes" id="UP000019151">
    <property type="component" value="Chromosome"/>
</dbReference>
<dbReference type="HOGENOM" id="CLU_1319397_0_0_0"/>